<dbReference type="FunFam" id="3.40.50.2000:FF:000047">
    <property type="entry name" value="Glycosyltransferase"/>
    <property type="match status" value="1"/>
</dbReference>
<evidence type="ECO:0000259" key="8">
    <source>
        <dbReference type="Pfam" id="PF26168"/>
    </source>
</evidence>
<dbReference type="CDD" id="cd03784">
    <property type="entry name" value="GT1_Gtf-like"/>
    <property type="match status" value="1"/>
</dbReference>
<evidence type="ECO:0000256" key="1">
    <source>
        <dbReference type="ARBA" id="ARBA00004935"/>
    </source>
</evidence>
<feature type="domain" description="Glycosyltransferase N-terminal" evidence="8">
    <location>
        <begin position="2"/>
        <end position="230"/>
    </location>
</feature>
<accession>A0A9Q0FY03</accession>
<comment type="caution">
    <text evidence="9">The sequence shown here is derived from an EMBL/GenBank/DDBJ whole genome shotgun (WGS) entry which is preliminary data.</text>
</comment>
<proteinExistence type="inferred from homology"/>
<name>A0A9Q0FY03_9ROSI</name>
<keyword evidence="3 6" id="KW-0328">Glycosyltransferase</keyword>
<dbReference type="EC" id="2.4.1.-" evidence="7"/>
<evidence type="ECO:0000256" key="5">
    <source>
        <dbReference type="ARBA" id="ARBA00047606"/>
    </source>
</evidence>
<dbReference type="Gene3D" id="3.40.50.2000">
    <property type="entry name" value="Glycogen Phosphorylase B"/>
    <property type="match status" value="2"/>
</dbReference>
<dbReference type="Pfam" id="PF26168">
    <property type="entry name" value="Glyco_transf_N"/>
    <property type="match status" value="1"/>
</dbReference>
<dbReference type="GO" id="GO:0047213">
    <property type="term" value="F:anthocyanidin 3-O-glucosyltransferase activity"/>
    <property type="evidence" value="ECO:0007669"/>
    <property type="project" value="UniProtKB-EC"/>
</dbReference>
<organism evidence="9 10">
    <name type="scientific">Turnera subulata</name>
    <dbReference type="NCBI Taxonomy" id="218843"/>
    <lineage>
        <taxon>Eukaryota</taxon>
        <taxon>Viridiplantae</taxon>
        <taxon>Streptophyta</taxon>
        <taxon>Embryophyta</taxon>
        <taxon>Tracheophyta</taxon>
        <taxon>Spermatophyta</taxon>
        <taxon>Magnoliopsida</taxon>
        <taxon>eudicotyledons</taxon>
        <taxon>Gunneridae</taxon>
        <taxon>Pentapetalae</taxon>
        <taxon>rosids</taxon>
        <taxon>fabids</taxon>
        <taxon>Malpighiales</taxon>
        <taxon>Passifloraceae</taxon>
        <taxon>Turnera</taxon>
    </lineage>
</organism>
<dbReference type="PANTHER" id="PTHR48047">
    <property type="entry name" value="GLYCOSYLTRANSFERASE"/>
    <property type="match status" value="1"/>
</dbReference>
<evidence type="ECO:0000256" key="7">
    <source>
        <dbReference type="RuleBase" id="RU362057"/>
    </source>
</evidence>
<protein>
    <recommendedName>
        <fullName evidence="7">Glycosyltransferase</fullName>
        <ecNumber evidence="7">2.4.1.-</ecNumber>
    </recommendedName>
</protein>
<reference evidence="9" key="1">
    <citation type="submission" date="2022-02" db="EMBL/GenBank/DDBJ databases">
        <authorList>
            <person name="Henning P.M."/>
            <person name="McCubbin A.G."/>
            <person name="Shore J.S."/>
        </authorList>
    </citation>
    <scope>NUCLEOTIDE SEQUENCE</scope>
    <source>
        <strain evidence="9">F60SS</strain>
        <tissue evidence="9">Leaves</tissue>
    </source>
</reference>
<sequence>MAQGHMIPMMDIGKLLAQQGMMVTIITTPLNAQRYATTIAHSKESGLKIQVLEIHFPCQEVGLPNNCENLDMMPSLSLGTEFFVATYTLQEPVISLFEQLSPTPDCIISDMSLPFTSEVAKKFGIPRISFNGFSAFALLCVYKLRVHKILETIVSESEPFVVPDIPDHITLTKKQLPSAMTEMKEFGLLVGAAEMNNYGFIINSFEELETTYIQEFIKARGCKVWCIGPVSLCNKENLDKVHRGNKASIEESECLNWLNSHQPGSVIYACLGSLCNMTSSQLIELGLGLEESSRPFIWVIRNWEISKGLNEWLVEDGFEERNKGTGLLIRGWAPQLTILSHPAIGGFLTHCGWNSILEGICAGVPMVTWPLFGDQFCNEKLVVEILKIGVSVGSEVTIRWGEEEKIGVLVNKEDVTKAIDGLMNKGVESEERIKRVQELSKMAKKATTEEGSSYFNLKQLIEDIMQQAC</sequence>
<comment type="similarity">
    <text evidence="2 6">Belongs to the UDP-glycosyltransferase family.</text>
</comment>
<gene>
    <name evidence="9" type="ORF">Tsubulata_033646</name>
</gene>
<dbReference type="Pfam" id="PF00201">
    <property type="entry name" value="UDPGT"/>
    <property type="match status" value="1"/>
</dbReference>
<evidence type="ECO:0000256" key="4">
    <source>
        <dbReference type="ARBA" id="ARBA00022679"/>
    </source>
</evidence>
<dbReference type="PANTHER" id="PTHR48047:SF241">
    <property type="entry name" value="GLYCOSYLTRANSFERASE"/>
    <property type="match status" value="1"/>
</dbReference>
<evidence type="ECO:0000313" key="9">
    <source>
        <dbReference type="EMBL" id="KAJ4839973.1"/>
    </source>
</evidence>
<dbReference type="OrthoDB" id="5835829at2759"/>
<evidence type="ECO:0000256" key="3">
    <source>
        <dbReference type="ARBA" id="ARBA00022676"/>
    </source>
</evidence>
<dbReference type="InterPro" id="IPR035595">
    <property type="entry name" value="UDP_glycos_trans_CS"/>
</dbReference>
<dbReference type="PROSITE" id="PS00375">
    <property type="entry name" value="UDPGT"/>
    <property type="match status" value="1"/>
</dbReference>
<comment type="pathway">
    <text evidence="1">Pigment biosynthesis; anthocyanin biosynthesis.</text>
</comment>
<comment type="catalytic activity">
    <reaction evidence="5">
        <text>an anthocyanidin + UDP-alpha-D-glucose + H(+) = an anthocyanidin 3-O-beta-D-glucoside + UDP</text>
        <dbReference type="Rhea" id="RHEA:20093"/>
        <dbReference type="ChEBI" id="CHEBI:15378"/>
        <dbReference type="ChEBI" id="CHEBI:16307"/>
        <dbReference type="ChEBI" id="CHEBI:58223"/>
        <dbReference type="ChEBI" id="CHEBI:58885"/>
        <dbReference type="ChEBI" id="CHEBI:143576"/>
        <dbReference type="EC" id="2.4.1.115"/>
    </reaction>
</comment>
<keyword evidence="10" id="KW-1185">Reference proteome</keyword>
<evidence type="ECO:0000256" key="6">
    <source>
        <dbReference type="RuleBase" id="RU003718"/>
    </source>
</evidence>
<dbReference type="AlphaFoldDB" id="A0A9Q0FY03"/>
<evidence type="ECO:0000313" key="10">
    <source>
        <dbReference type="Proteomes" id="UP001141552"/>
    </source>
</evidence>
<evidence type="ECO:0000256" key="2">
    <source>
        <dbReference type="ARBA" id="ARBA00009995"/>
    </source>
</evidence>
<dbReference type="InterPro" id="IPR002213">
    <property type="entry name" value="UDP_glucos_trans"/>
</dbReference>
<dbReference type="SUPFAM" id="SSF53756">
    <property type="entry name" value="UDP-Glycosyltransferase/glycogen phosphorylase"/>
    <property type="match status" value="1"/>
</dbReference>
<dbReference type="EMBL" id="JAKUCV010003153">
    <property type="protein sequence ID" value="KAJ4839973.1"/>
    <property type="molecule type" value="Genomic_DNA"/>
</dbReference>
<dbReference type="FunFam" id="3.40.50.2000:FF:000071">
    <property type="entry name" value="Glycosyltransferase"/>
    <property type="match status" value="1"/>
</dbReference>
<dbReference type="InterPro" id="IPR058980">
    <property type="entry name" value="Glyco_transf_N"/>
</dbReference>
<reference evidence="9" key="2">
    <citation type="journal article" date="2023" name="Plants (Basel)">
        <title>Annotation of the Turnera subulata (Passifloraceae) Draft Genome Reveals the S-Locus Evolved after the Divergence of Turneroideae from Passifloroideae in a Stepwise Manner.</title>
        <authorList>
            <person name="Henning P.M."/>
            <person name="Roalson E.H."/>
            <person name="Mir W."/>
            <person name="McCubbin A.G."/>
            <person name="Shore J.S."/>
        </authorList>
    </citation>
    <scope>NUCLEOTIDE SEQUENCE</scope>
    <source>
        <strain evidence="9">F60SS</strain>
    </source>
</reference>
<keyword evidence="4 6" id="KW-0808">Transferase</keyword>
<dbReference type="Proteomes" id="UP001141552">
    <property type="component" value="Unassembled WGS sequence"/>
</dbReference>